<dbReference type="Gene3D" id="3.30.160.250">
    <property type="match status" value="1"/>
</dbReference>
<sequence>MLTYKAMYKFLDKGVHGEVLDFPGAISWGEDLSIVRRSLASALVDMAEVYLSQGESLPLPNEQLTEPEADLEEPIYLIFSAANHVQVVPSFVA</sequence>
<gene>
    <name evidence="1" type="ORF">HGD76_17240</name>
</gene>
<evidence type="ECO:0000313" key="1">
    <source>
        <dbReference type="EMBL" id="QJB45654.1"/>
    </source>
</evidence>
<accession>A0A6H2C3S6</accession>
<dbReference type="AlphaFoldDB" id="A0A6H2C3S6"/>
<dbReference type="EMBL" id="CP051206">
    <property type="protein sequence ID" value="QJB45654.1"/>
    <property type="molecule type" value="Genomic_DNA"/>
</dbReference>
<dbReference type="SUPFAM" id="SSF143100">
    <property type="entry name" value="TTHA1013/TTHA0281-like"/>
    <property type="match status" value="1"/>
</dbReference>
<reference evidence="1 2" key="1">
    <citation type="submission" date="2020-04" db="EMBL/GenBank/DDBJ databases">
        <title>Genome-Wide Identification of 5-Methylcytosine Sites in Bacterial Genomes By High-Throughput Sequencing of MspJI Restriction Fragments.</title>
        <authorList>
            <person name="Wu V."/>
        </authorList>
    </citation>
    <scope>NUCLEOTIDE SEQUENCE [LARGE SCALE GENOMIC DNA]</scope>
    <source>
        <strain evidence="1 2">CCAP 1403/13f</strain>
    </source>
</reference>
<organism evidence="1 2">
    <name type="scientific">Dolichospermum flos-aquae CCAP 1403/13F</name>
    <dbReference type="NCBI Taxonomy" id="315271"/>
    <lineage>
        <taxon>Bacteria</taxon>
        <taxon>Bacillati</taxon>
        <taxon>Cyanobacteriota</taxon>
        <taxon>Cyanophyceae</taxon>
        <taxon>Nostocales</taxon>
        <taxon>Aphanizomenonaceae</taxon>
        <taxon>Dolichospermum</taxon>
    </lineage>
</organism>
<reference evidence="1 2" key="2">
    <citation type="submission" date="2020-04" db="EMBL/GenBank/DDBJ databases">
        <authorList>
            <person name="Fomenkov A."/>
            <person name="Anton B.P."/>
            <person name="Roberts R.J."/>
        </authorList>
    </citation>
    <scope>NUCLEOTIDE SEQUENCE [LARGE SCALE GENOMIC DNA]</scope>
    <source>
        <strain evidence="1 2">CCAP 1403/13f</strain>
    </source>
</reference>
<dbReference type="InterPro" id="IPR035069">
    <property type="entry name" value="TTHA1013/TTHA0281-like"/>
</dbReference>
<dbReference type="KEGG" id="dfs:HGD76_17240"/>
<name>A0A6H2C3S6_DOLFA</name>
<dbReference type="Proteomes" id="UP000502433">
    <property type="component" value="Chromosome"/>
</dbReference>
<evidence type="ECO:0000313" key="2">
    <source>
        <dbReference type="Proteomes" id="UP000502433"/>
    </source>
</evidence>
<protein>
    <recommendedName>
        <fullName evidence="3">Type II toxin-antitoxin system HicB family antitoxin</fullName>
    </recommendedName>
</protein>
<proteinExistence type="predicted"/>
<dbReference type="RefSeq" id="WP_039203329.1">
    <property type="nucleotide sequence ID" value="NZ_CP051206.1"/>
</dbReference>
<evidence type="ECO:0008006" key="3">
    <source>
        <dbReference type="Google" id="ProtNLM"/>
    </source>
</evidence>